<dbReference type="InterPro" id="IPR052016">
    <property type="entry name" value="Bact_Sigma-Reg"/>
</dbReference>
<dbReference type="GO" id="GO:0016020">
    <property type="term" value="C:membrane"/>
    <property type="evidence" value="ECO:0007669"/>
    <property type="project" value="InterPro"/>
</dbReference>
<dbReference type="STRING" id="596151.DesfrDRAFT_2105"/>
<keyword evidence="2" id="KW-1133">Transmembrane helix</keyword>
<dbReference type="Pfam" id="PF07228">
    <property type="entry name" value="SpoIIE"/>
    <property type="match status" value="1"/>
</dbReference>
<dbReference type="RefSeq" id="WP_005993659.1">
    <property type="nucleotide sequence ID" value="NZ_AECZ01000012.1"/>
</dbReference>
<evidence type="ECO:0000313" key="5">
    <source>
        <dbReference type="Proteomes" id="UP000006250"/>
    </source>
</evidence>
<dbReference type="PANTHER" id="PTHR43156">
    <property type="entry name" value="STAGE II SPORULATION PROTEIN E-RELATED"/>
    <property type="match status" value="1"/>
</dbReference>
<dbReference type="OrthoDB" id="343514at2"/>
<reference evidence="4 5" key="1">
    <citation type="submission" date="2010-08" db="EMBL/GenBank/DDBJ databases">
        <title>The draft genome of Desulfovibrio fructosovorans JJ.</title>
        <authorList>
            <consortium name="US DOE Joint Genome Institute (JGI-PGF)"/>
            <person name="Lucas S."/>
            <person name="Copeland A."/>
            <person name="Lapidus A."/>
            <person name="Cheng J.-F."/>
            <person name="Bruce D."/>
            <person name="Goodwin L."/>
            <person name="Pitluck S."/>
            <person name="Land M.L."/>
            <person name="Hauser L."/>
            <person name="Chang Y.-J."/>
            <person name="Jeffries C."/>
            <person name="Wall J.D."/>
            <person name="Stahl D.A."/>
            <person name="Arkin A.P."/>
            <person name="Dehal P."/>
            <person name="Stolyar S.M."/>
            <person name="Hazen T.C."/>
            <person name="Woyke T.J."/>
        </authorList>
    </citation>
    <scope>NUCLEOTIDE SEQUENCE [LARGE SCALE GENOMIC DNA]</scope>
    <source>
        <strain evidence="4 5">JJ</strain>
    </source>
</reference>
<evidence type="ECO:0000256" key="2">
    <source>
        <dbReference type="SAM" id="Phobius"/>
    </source>
</evidence>
<dbReference type="AlphaFoldDB" id="E1JWV6"/>
<dbReference type="SUPFAM" id="SSF81606">
    <property type="entry name" value="PP2C-like"/>
    <property type="match status" value="1"/>
</dbReference>
<keyword evidence="2" id="KW-0472">Membrane</keyword>
<dbReference type="InterPro" id="IPR003660">
    <property type="entry name" value="HAMP_dom"/>
</dbReference>
<sequence length="734" mass="77803">MRIRWKLFWLLAALSLTPIVLLRANSQFALHRLADKLAGRVAAQLVAEAETRLRRLVEDHARLLDSRRKTLSVAVTMQGLAAENLLAAPEPPAPDPDDVVTVEAMRGAHMGMRMGMGMGRSHDAETSPDAPIGFKDLPDYFRLSPAGTQTPLPVDPDRITLRLPAGSNAANALDAPEPRRLAALLAPSRRIAALAGRLAHFQITALPSGLMAIYPALAGSPKRFDPTRAPWYQAAMELPGPVWTPPQAEPGTGRIAVAVSCRIVGPEGTTAGVAAILTPLDTLLASVSMPSHFSGNVRSLLVISDRDTAGRPTLMVEAGQKRLEHGHGWHAFVTPSPLPSPDTATLAAMAEDVEKGVSGVRRLTYDGRDSLAAYARTAEGEALMQIASVADVLAASRAVGEDVEGSIMNLFTFGTFVVAAVMLALIFISLRASQAVTRPIRALTDAAGKLAEGDFDARVEATGRDEIGELGRMFNAMAPRLKAHVRLSETLALASEIQHSLLPAEPPMVPGLRFAAASRYCDETGGDYFDFIPLEGDKAGRLAIALGDVSGHGLEAALLMTTARALLRPRAKHPGAPGEVLRDVNRELTRDVYGTGRFMTLFYMEIDPAARTATFARGGHDPAMRYDPATGGIDALTARGMALGVAEEARFETGAAALAPGQVILIGSDGLWEAENAAGEMFGKERTRDILAKAAPDGAQAVLDALFAALDAFRGAKSLDDDVTLVVVAVTDQA</sequence>
<evidence type="ECO:0000259" key="3">
    <source>
        <dbReference type="PROSITE" id="PS50885"/>
    </source>
</evidence>
<comment type="caution">
    <text evidence="4">The sequence shown here is derived from an EMBL/GenBank/DDBJ whole genome shotgun (WGS) entry which is preliminary data.</text>
</comment>
<dbReference type="PANTHER" id="PTHR43156:SF2">
    <property type="entry name" value="STAGE II SPORULATION PROTEIN E"/>
    <property type="match status" value="1"/>
</dbReference>
<keyword evidence="5" id="KW-1185">Reference proteome</keyword>
<dbReference type="CDD" id="cd18773">
    <property type="entry name" value="PDC1_HK_sensor"/>
    <property type="match status" value="1"/>
</dbReference>
<feature type="transmembrane region" description="Helical" evidence="2">
    <location>
        <begin position="410"/>
        <end position="430"/>
    </location>
</feature>
<dbReference type="SMART" id="SM00331">
    <property type="entry name" value="PP2C_SIG"/>
    <property type="match status" value="1"/>
</dbReference>
<dbReference type="InterPro" id="IPR001932">
    <property type="entry name" value="PPM-type_phosphatase-like_dom"/>
</dbReference>
<dbReference type="InterPro" id="IPR036457">
    <property type="entry name" value="PPM-type-like_dom_sf"/>
</dbReference>
<dbReference type="EMBL" id="AECZ01000012">
    <property type="protein sequence ID" value="EFL51160.1"/>
    <property type="molecule type" value="Genomic_DNA"/>
</dbReference>
<evidence type="ECO:0000313" key="4">
    <source>
        <dbReference type="EMBL" id="EFL51160.1"/>
    </source>
</evidence>
<dbReference type="SUPFAM" id="SSF158472">
    <property type="entry name" value="HAMP domain-like"/>
    <property type="match status" value="1"/>
</dbReference>
<dbReference type="Gene3D" id="3.30.450.20">
    <property type="entry name" value="PAS domain"/>
    <property type="match status" value="1"/>
</dbReference>
<gene>
    <name evidence="4" type="ORF">DesfrDRAFT_2105</name>
</gene>
<dbReference type="Gene3D" id="6.10.340.10">
    <property type="match status" value="1"/>
</dbReference>
<dbReference type="CDD" id="cd06225">
    <property type="entry name" value="HAMP"/>
    <property type="match status" value="1"/>
</dbReference>
<feature type="domain" description="HAMP" evidence="3">
    <location>
        <begin position="434"/>
        <end position="486"/>
    </location>
</feature>
<accession>E1JWV6</accession>
<keyword evidence="1" id="KW-0378">Hydrolase</keyword>
<dbReference type="GO" id="GO:0016791">
    <property type="term" value="F:phosphatase activity"/>
    <property type="evidence" value="ECO:0007669"/>
    <property type="project" value="TreeGrafter"/>
</dbReference>
<dbReference type="Proteomes" id="UP000006250">
    <property type="component" value="Unassembled WGS sequence"/>
</dbReference>
<dbReference type="Gene3D" id="3.60.40.10">
    <property type="entry name" value="PPM-type phosphatase domain"/>
    <property type="match status" value="1"/>
</dbReference>
<organism evidence="4 5">
    <name type="scientific">Solidesulfovibrio fructosivorans JJ]</name>
    <dbReference type="NCBI Taxonomy" id="596151"/>
    <lineage>
        <taxon>Bacteria</taxon>
        <taxon>Pseudomonadati</taxon>
        <taxon>Thermodesulfobacteriota</taxon>
        <taxon>Desulfovibrionia</taxon>
        <taxon>Desulfovibrionales</taxon>
        <taxon>Desulfovibrionaceae</taxon>
        <taxon>Solidesulfovibrio</taxon>
    </lineage>
</organism>
<dbReference type="Pfam" id="PF00672">
    <property type="entry name" value="HAMP"/>
    <property type="match status" value="1"/>
</dbReference>
<dbReference type="GO" id="GO:0007165">
    <property type="term" value="P:signal transduction"/>
    <property type="evidence" value="ECO:0007669"/>
    <property type="project" value="InterPro"/>
</dbReference>
<dbReference type="eggNOG" id="COG2208">
    <property type="taxonomic scope" value="Bacteria"/>
</dbReference>
<dbReference type="SMART" id="SM00304">
    <property type="entry name" value="HAMP"/>
    <property type="match status" value="1"/>
</dbReference>
<dbReference type="PROSITE" id="PS50885">
    <property type="entry name" value="HAMP"/>
    <property type="match status" value="1"/>
</dbReference>
<protein>
    <submittedName>
        <fullName evidence="4">Protein serine/threonine phosphatase</fullName>
    </submittedName>
</protein>
<proteinExistence type="predicted"/>
<name>E1JWV6_SOLFR</name>
<evidence type="ECO:0000256" key="1">
    <source>
        <dbReference type="ARBA" id="ARBA00022801"/>
    </source>
</evidence>
<dbReference type="eggNOG" id="COG2972">
    <property type="taxonomic scope" value="Bacteria"/>
</dbReference>
<keyword evidence="2" id="KW-0812">Transmembrane</keyword>